<gene>
    <name evidence="1" type="ORF">FBU59_004465</name>
</gene>
<proteinExistence type="predicted"/>
<reference evidence="1" key="1">
    <citation type="submission" date="2022-07" db="EMBL/GenBank/DDBJ databases">
        <title>Phylogenomic reconstructions and comparative analyses of Kickxellomycotina fungi.</title>
        <authorList>
            <person name="Reynolds N.K."/>
            <person name="Stajich J.E."/>
            <person name="Barry K."/>
            <person name="Grigoriev I.V."/>
            <person name="Crous P."/>
            <person name="Smith M.E."/>
        </authorList>
    </citation>
    <scope>NUCLEOTIDE SEQUENCE</scope>
    <source>
        <strain evidence="1">NRRL 5244</strain>
    </source>
</reference>
<name>A0ACC1J5Q1_9FUNG</name>
<dbReference type="Proteomes" id="UP001150603">
    <property type="component" value="Unassembled WGS sequence"/>
</dbReference>
<dbReference type="EMBL" id="JANBPW010003204">
    <property type="protein sequence ID" value="KAJ1938348.1"/>
    <property type="molecule type" value="Genomic_DNA"/>
</dbReference>
<sequence length="110" mass="11472">MKFTAIFLAALTAAVALSSPTPDTPTDTLAKRAGASYSRATLQNVVRSDQDISQSLSVAAKRLQQNANALASGKGRSIEAARRAHLNAVEAVQRAIHATNAAASGIKRML</sequence>
<protein>
    <submittedName>
        <fullName evidence="1">Uncharacterized protein</fullName>
    </submittedName>
</protein>
<keyword evidence="2" id="KW-1185">Reference proteome</keyword>
<accession>A0ACC1J5Q1</accession>
<evidence type="ECO:0000313" key="2">
    <source>
        <dbReference type="Proteomes" id="UP001150603"/>
    </source>
</evidence>
<organism evidence="1 2">
    <name type="scientific">Linderina macrospora</name>
    <dbReference type="NCBI Taxonomy" id="4868"/>
    <lineage>
        <taxon>Eukaryota</taxon>
        <taxon>Fungi</taxon>
        <taxon>Fungi incertae sedis</taxon>
        <taxon>Zoopagomycota</taxon>
        <taxon>Kickxellomycotina</taxon>
        <taxon>Kickxellomycetes</taxon>
        <taxon>Kickxellales</taxon>
        <taxon>Kickxellaceae</taxon>
        <taxon>Linderina</taxon>
    </lineage>
</organism>
<evidence type="ECO:0000313" key="1">
    <source>
        <dbReference type="EMBL" id="KAJ1938348.1"/>
    </source>
</evidence>
<comment type="caution">
    <text evidence="1">The sequence shown here is derived from an EMBL/GenBank/DDBJ whole genome shotgun (WGS) entry which is preliminary data.</text>
</comment>